<reference evidence="3" key="2">
    <citation type="submission" date="2021-04" db="EMBL/GenBank/DDBJ databases">
        <authorList>
            <person name="Podell S."/>
        </authorList>
    </citation>
    <scope>NUCLEOTIDE SEQUENCE</scope>
    <source>
        <strain evidence="3">Hildebrandi</strain>
    </source>
</reference>
<keyword evidence="1" id="KW-0472">Membrane</keyword>
<dbReference type="Pfam" id="PF00383">
    <property type="entry name" value="dCMP_cyt_deam_1"/>
    <property type="match status" value="1"/>
</dbReference>
<dbReference type="GO" id="GO:0047974">
    <property type="term" value="F:guanosine deaminase activity"/>
    <property type="evidence" value="ECO:0007669"/>
    <property type="project" value="TreeGrafter"/>
</dbReference>
<feature type="domain" description="CMP/dCMP-type deaminase" evidence="2">
    <location>
        <begin position="73"/>
        <end position="210"/>
    </location>
</feature>
<protein>
    <submittedName>
        <fullName evidence="3">Cytidine deaminase-like protein</fullName>
    </submittedName>
</protein>
<keyword evidence="1" id="KW-1133">Transmembrane helix</keyword>
<name>A0A9K3PNU1_9STRA</name>
<dbReference type="PROSITE" id="PS51747">
    <property type="entry name" value="CYT_DCMP_DEAMINASES_2"/>
    <property type="match status" value="1"/>
</dbReference>
<dbReference type="Proteomes" id="UP000693970">
    <property type="component" value="Unassembled WGS sequence"/>
</dbReference>
<comment type="caution">
    <text evidence="3">The sequence shown here is derived from an EMBL/GenBank/DDBJ whole genome shotgun (WGS) entry which is preliminary data.</text>
</comment>
<reference evidence="3" key="1">
    <citation type="journal article" date="2021" name="Sci. Rep.">
        <title>Diploid genomic architecture of Nitzschia inconspicua, an elite biomass production diatom.</title>
        <authorList>
            <person name="Oliver A."/>
            <person name="Podell S."/>
            <person name="Pinowska A."/>
            <person name="Traller J.C."/>
            <person name="Smith S.R."/>
            <person name="McClure R."/>
            <person name="Beliaev A."/>
            <person name="Bohutskyi P."/>
            <person name="Hill E.A."/>
            <person name="Rabines A."/>
            <person name="Zheng H."/>
            <person name="Allen L.Z."/>
            <person name="Kuo A."/>
            <person name="Grigoriev I.V."/>
            <person name="Allen A.E."/>
            <person name="Hazlebeck D."/>
            <person name="Allen E.E."/>
        </authorList>
    </citation>
    <scope>NUCLEOTIDE SEQUENCE</scope>
    <source>
        <strain evidence="3">Hildebrandi</strain>
    </source>
</reference>
<dbReference type="InterPro" id="IPR002125">
    <property type="entry name" value="CMP_dCMP_dom"/>
</dbReference>
<dbReference type="PANTHER" id="PTHR11079">
    <property type="entry name" value="CYTOSINE DEAMINASE FAMILY MEMBER"/>
    <property type="match status" value="1"/>
</dbReference>
<dbReference type="GO" id="GO:0006152">
    <property type="term" value="P:purine nucleoside catabolic process"/>
    <property type="evidence" value="ECO:0007669"/>
    <property type="project" value="TreeGrafter"/>
</dbReference>
<feature type="transmembrane region" description="Helical" evidence="1">
    <location>
        <begin position="6"/>
        <end position="29"/>
    </location>
</feature>
<dbReference type="CDD" id="cd01285">
    <property type="entry name" value="nucleoside_deaminase"/>
    <property type="match status" value="1"/>
</dbReference>
<accession>A0A9K3PNU1</accession>
<evidence type="ECO:0000313" key="4">
    <source>
        <dbReference type="Proteomes" id="UP000693970"/>
    </source>
</evidence>
<keyword evidence="4" id="KW-1185">Reference proteome</keyword>
<evidence type="ECO:0000259" key="2">
    <source>
        <dbReference type="PROSITE" id="PS51747"/>
    </source>
</evidence>
<evidence type="ECO:0000313" key="3">
    <source>
        <dbReference type="EMBL" id="KAG7354310.1"/>
    </source>
</evidence>
<dbReference type="PANTHER" id="PTHR11079:SF161">
    <property type="entry name" value="CMP_DCMP-TYPE DEAMINASE DOMAIN-CONTAINING PROTEIN"/>
    <property type="match status" value="1"/>
</dbReference>
<dbReference type="EMBL" id="JAGRRH010000016">
    <property type="protein sequence ID" value="KAG7354310.1"/>
    <property type="molecule type" value="Genomic_DNA"/>
</dbReference>
<gene>
    <name evidence="3" type="ORF">IV203_003666</name>
</gene>
<evidence type="ECO:0000256" key="1">
    <source>
        <dbReference type="SAM" id="Phobius"/>
    </source>
</evidence>
<dbReference type="AlphaFoldDB" id="A0A9K3PNU1"/>
<keyword evidence="1" id="KW-0812">Transmembrane</keyword>
<sequence length="242" mass="25938">MLKDSAFVPTVASTLGAAALMVAFHALIVSWESKRANEHGDAATNRHHDDAVVVTLPAWANDFMDAHKDVVFTSEEQMMEVAIALADKNVAEKTGGPFGTAIFECDTQTGSCKLFSIGMNQVATLHNSTLHGEMTAIQFGQKKLNSFTFGANKSLGKEYHLYTSCEPCCQCLGGTLWSGVSKLVCAASKEDAEAIGFDEGPVFAESYAALEKAGVKVVRNCLRQQGAKTLKLYGETGLIYNA</sequence>
<organism evidence="3 4">
    <name type="scientific">Nitzschia inconspicua</name>
    <dbReference type="NCBI Taxonomy" id="303405"/>
    <lineage>
        <taxon>Eukaryota</taxon>
        <taxon>Sar</taxon>
        <taxon>Stramenopiles</taxon>
        <taxon>Ochrophyta</taxon>
        <taxon>Bacillariophyta</taxon>
        <taxon>Bacillariophyceae</taxon>
        <taxon>Bacillariophycidae</taxon>
        <taxon>Bacillariales</taxon>
        <taxon>Bacillariaceae</taxon>
        <taxon>Nitzschia</taxon>
    </lineage>
</organism>
<proteinExistence type="predicted"/>
<dbReference type="OrthoDB" id="408702at2759"/>